<reference evidence="4" key="1">
    <citation type="submission" date="2015-03" db="EMBL/GenBank/DDBJ databases">
        <authorList>
            <person name="Nijsse Bart"/>
        </authorList>
    </citation>
    <scope>NUCLEOTIDE SEQUENCE [LARGE SCALE GENOMIC DNA]</scope>
</reference>
<dbReference type="EMBL" id="CTRP01000011">
    <property type="protein sequence ID" value="CQR72868.1"/>
    <property type="molecule type" value="Genomic_DNA"/>
</dbReference>
<evidence type="ECO:0000313" key="4">
    <source>
        <dbReference type="Proteomes" id="UP000049855"/>
    </source>
</evidence>
<dbReference type="PANTHER" id="PTHR45138">
    <property type="entry name" value="REGULATORY COMPONENTS OF SENSORY TRANSDUCTION SYSTEM"/>
    <property type="match status" value="1"/>
</dbReference>
<keyword evidence="1" id="KW-0812">Transmembrane</keyword>
<dbReference type="GO" id="GO:0043709">
    <property type="term" value="P:cell adhesion involved in single-species biofilm formation"/>
    <property type="evidence" value="ECO:0007669"/>
    <property type="project" value="TreeGrafter"/>
</dbReference>
<dbReference type="Proteomes" id="UP000049855">
    <property type="component" value="Unassembled WGS sequence"/>
</dbReference>
<evidence type="ECO:0000259" key="2">
    <source>
        <dbReference type="PROSITE" id="PS50887"/>
    </source>
</evidence>
<protein>
    <submittedName>
        <fullName evidence="3">GAF domain/HD domain protein</fullName>
    </submittedName>
</protein>
<dbReference type="GO" id="GO:1902201">
    <property type="term" value="P:negative regulation of bacterial-type flagellum-dependent cell motility"/>
    <property type="evidence" value="ECO:0007669"/>
    <property type="project" value="TreeGrafter"/>
</dbReference>
<dbReference type="SUPFAM" id="SSF55073">
    <property type="entry name" value="Nucleotide cyclase"/>
    <property type="match status" value="1"/>
</dbReference>
<dbReference type="CDD" id="cd01949">
    <property type="entry name" value="GGDEF"/>
    <property type="match status" value="1"/>
</dbReference>
<name>A0A0U1KZL8_9FIRM</name>
<organism evidence="3 4">
    <name type="scientific">Sporomusa ovata</name>
    <dbReference type="NCBI Taxonomy" id="2378"/>
    <lineage>
        <taxon>Bacteria</taxon>
        <taxon>Bacillati</taxon>
        <taxon>Bacillota</taxon>
        <taxon>Negativicutes</taxon>
        <taxon>Selenomonadales</taxon>
        <taxon>Sporomusaceae</taxon>
        <taxon>Sporomusa</taxon>
    </lineage>
</organism>
<feature type="domain" description="GGDEF" evidence="2">
    <location>
        <begin position="427"/>
        <end position="555"/>
    </location>
</feature>
<dbReference type="AlphaFoldDB" id="A0A0U1KZL8"/>
<dbReference type="Gene3D" id="3.30.70.270">
    <property type="match status" value="1"/>
</dbReference>
<dbReference type="PROSITE" id="PS50887">
    <property type="entry name" value="GGDEF"/>
    <property type="match status" value="1"/>
</dbReference>
<proteinExistence type="predicted"/>
<feature type="transmembrane region" description="Helical" evidence="1">
    <location>
        <begin position="15"/>
        <end position="37"/>
    </location>
</feature>
<keyword evidence="1" id="KW-0472">Membrane</keyword>
<dbReference type="GO" id="GO:0052621">
    <property type="term" value="F:diguanylate cyclase activity"/>
    <property type="evidence" value="ECO:0007669"/>
    <property type="project" value="TreeGrafter"/>
</dbReference>
<evidence type="ECO:0000256" key="1">
    <source>
        <dbReference type="SAM" id="Phobius"/>
    </source>
</evidence>
<gene>
    <name evidence="3" type="ORF">SpAn4DRAFT_3328</name>
</gene>
<keyword evidence="4" id="KW-1185">Reference proteome</keyword>
<dbReference type="InterPro" id="IPR000160">
    <property type="entry name" value="GGDEF_dom"/>
</dbReference>
<dbReference type="NCBIfam" id="TIGR00254">
    <property type="entry name" value="GGDEF"/>
    <property type="match status" value="1"/>
</dbReference>
<accession>A0A0U1KZL8</accession>
<dbReference type="InterPro" id="IPR050469">
    <property type="entry name" value="Diguanylate_Cyclase"/>
</dbReference>
<keyword evidence="1" id="KW-1133">Transmembrane helix</keyword>
<dbReference type="Gene3D" id="3.30.450.20">
    <property type="entry name" value="PAS domain"/>
    <property type="match status" value="1"/>
</dbReference>
<sequence length="567" mass="61490">MQGEKMLTIGTTGKYVKYLVVAAVLLPLIFIAEVAYVERQHTQDSSQVQHDKLINRRVEAENAWLSSQAAYVRGIAKLSALTVDEPEIVNNEFRSFLTAEFRVLGYAGNDGKVKVDTSGGSGRDIANRNYFVEAIAGREFTGQVSGSDWQLDEDVIVVAVPVTASGTVTGVIYGVIPQETITAVIEQLVPAGDGEQQELGRWLAWLGGVYFLGLIPLLLLVYLLHHHKPVASNKRSIGKAPVNKPRPSLAGDQETAVIRKKFADATVVETPETIAIQKITEIIAADMAEPISAAKEKPIEATTLETAAVKKIAEINTAEMVEATPAVMIDRVRAVAAYKGTGIESATKKVPVISRESEKIAVPVSELEPKPEIERESMPAASLKAIPSEGQEPVPELMSNLPAIDDLTGLYTQAAFEEKIAAQQGQPDSAIIVLSIDGMKVINDFLGNLAGDTLINVAANILKTVAGPACTAARIDGDCFAALLADVSTDVVEDFKKDINYYIDLHNLRQPELPLSITTGVAAARQGESLTSVWERADRDMENRKTINRVEARKFIMMSIKRQRQKP</sequence>
<dbReference type="PANTHER" id="PTHR45138:SF9">
    <property type="entry name" value="DIGUANYLATE CYCLASE DGCM-RELATED"/>
    <property type="match status" value="1"/>
</dbReference>
<dbReference type="SMART" id="SM00267">
    <property type="entry name" value="GGDEF"/>
    <property type="match status" value="1"/>
</dbReference>
<dbReference type="GO" id="GO:0005886">
    <property type="term" value="C:plasma membrane"/>
    <property type="evidence" value="ECO:0007669"/>
    <property type="project" value="TreeGrafter"/>
</dbReference>
<evidence type="ECO:0000313" key="3">
    <source>
        <dbReference type="EMBL" id="CQR72868.1"/>
    </source>
</evidence>
<dbReference type="InterPro" id="IPR029787">
    <property type="entry name" value="Nucleotide_cyclase"/>
</dbReference>
<dbReference type="Pfam" id="PF00990">
    <property type="entry name" value="GGDEF"/>
    <property type="match status" value="1"/>
</dbReference>
<dbReference type="InterPro" id="IPR043128">
    <property type="entry name" value="Rev_trsase/Diguanyl_cyclase"/>
</dbReference>
<feature type="transmembrane region" description="Helical" evidence="1">
    <location>
        <begin position="202"/>
        <end position="224"/>
    </location>
</feature>